<dbReference type="Proteomes" id="UP000026961">
    <property type="component" value="Chromosome 1"/>
</dbReference>
<accession>A0A0D9Y8M9</accession>
<evidence type="ECO:0000313" key="1">
    <source>
        <dbReference type="EnsemblPlants" id="OGLUM01G18110.1"/>
    </source>
</evidence>
<dbReference type="HOGENOM" id="CLU_1491247_0_0_1"/>
<reference evidence="1" key="2">
    <citation type="submission" date="2015-04" db="UniProtKB">
        <authorList>
            <consortium name="EnsemblPlants"/>
        </authorList>
    </citation>
    <scope>IDENTIFICATION</scope>
</reference>
<evidence type="ECO:0008006" key="3">
    <source>
        <dbReference type="Google" id="ProtNLM"/>
    </source>
</evidence>
<evidence type="ECO:0000313" key="2">
    <source>
        <dbReference type="Proteomes" id="UP000026961"/>
    </source>
</evidence>
<keyword evidence="2" id="KW-1185">Reference proteome</keyword>
<reference evidence="1" key="3">
    <citation type="submission" date="2018-05" db="EMBL/GenBank/DDBJ databases">
        <title>OgluRS3 (Oryza glumaepatula Reference Sequence Version 3).</title>
        <authorList>
            <person name="Zhang J."/>
            <person name="Kudrna D."/>
            <person name="Lee S."/>
            <person name="Talag J."/>
            <person name="Welchert J."/>
            <person name="Wing R.A."/>
        </authorList>
    </citation>
    <scope>NUCLEOTIDE SEQUENCE [LARGE SCALE GENOMIC DNA]</scope>
</reference>
<dbReference type="STRING" id="40148.A0A0D9Y8M9"/>
<proteinExistence type="predicted"/>
<name>A0A0D9Y8M9_9ORYZ</name>
<reference evidence="1" key="1">
    <citation type="submission" date="2013-08" db="EMBL/GenBank/DDBJ databases">
        <title>Oryza genome evolution.</title>
        <authorList>
            <person name="Wing R.A."/>
            <person name="Panaud O."/>
            <person name="Oliveira A.C."/>
        </authorList>
    </citation>
    <scope>NUCLEOTIDE SEQUENCE</scope>
</reference>
<dbReference type="EnsemblPlants" id="OGLUM01G18110.1">
    <property type="protein sequence ID" value="OGLUM01G18110.1"/>
    <property type="gene ID" value="OGLUM01G18110"/>
</dbReference>
<sequence>MVTVEWKWRWRGDNGKLVITVKRMHLLPSSELSGLLSRGNLAVITDYGAATDYLFPHHREQLLRTHTTSFPELKDEERISAVCVLCNGESILFWEDNWLEGSSIRCISPAVWASVPTRLRRRRTVAKALQDRRWIRDYTGALGLQAILHYLQLWSLLRSSVRLSDHPDSFIWKWEASGVYS</sequence>
<protein>
    <recommendedName>
        <fullName evidence="3">Reverse transcriptase zinc-binding domain-containing protein</fullName>
    </recommendedName>
</protein>
<organism evidence="1">
    <name type="scientific">Oryza glumipatula</name>
    <dbReference type="NCBI Taxonomy" id="40148"/>
    <lineage>
        <taxon>Eukaryota</taxon>
        <taxon>Viridiplantae</taxon>
        <taxon>Streptophyta</taxon>
        <taxon>Embryophyta</taxon>
        <taxon>Tracheophyta</taxon>
        <taxon>Spermatophyta</taxon>
        <taxon>Magnoliopsida</taxon>
        <taxon>Liliopsida</taxon>
        <taxon>Poales</taxon>
        <taxon>Poaceae</taxon>
        <taxon>BOP clade</taxon>
        <taxon>Oryzoideae</taxon>
        <taxon>Oryzeae</taxon>
        <taxon>Oryzinae</taxon>
        <taxon>Oryza</taxon>
    </lineage>
</organism>
<dbReference type="Gramene" id="OGLUM01G18110.1">
    <property type="protein sequence ID" value="OGLUM01G18110.1"/>
    <property type="gene ID" value="OGLUM01G18110"/>
</dbReference>
<dbReference type="AlphaFoldDB" id="A0A0D9Y8M9"/>